<name>A0A926URS4_9CYAN</name>
<keyword evidence="3" id="KW-1185">Reference proteome</keyword>
<organism evidence="2 3">
    <name type="scientific">Pseudanabaena cinerea FACHB-1277</name>
    <dbReference type="NCBI Taxonomy" id="2949581"/>
    <lineage>
        <taxon>Bacteria</taxon>
        <taxon>Bacillati</taxon>
        <taxon>Cyanobacteriota</taxon>
        <taxon>Cyanophyceae</taxon>
        <taxon>Pseudanabaenales</taxon>
        <taxon>Pseudanabaenaceae</taxon>
        <taxon>Pseudanabaena</taxon>
        <taxon>Pseudanabaena cinerea</taxon>
    </lineage>
</organism>
<reference evidence="2" key="1">
    <citation type="journal article" date="2015" name="ISME J.">
        <title>Draft Genome Sequence of Streptomyces incarnatus NRRL8089, which Produces the Nucleoside Antibiotic Sinefungin.</title>
        <authorList>
            <person name="Oshima K."/>
            <person name="Hattori M."/>
            <person name="Shimizu H."/>
            <person name="Fukuda K."/>
            <person name="Nemoto M."/>
            <person name="Inagaki K."/>
            <person name="Tamura T."/>
        </authorList>
    </citation>
    <scope>NUCLEOTIDE SEQUENCE</scope>
    <source>
        <strain evidence="2">FACHB-1277</strain>
    </source>
</reference>
<dbReference type="InterPro" id="IPR007712">
    <property type="entry name" value="RelE/ParE_toxin"/>
</dbReference>
<dbReference type="PANTHER" id="PTHR38813">
    <property type="match status" value="1"/>
</dbReference>
<dbReference type="Pfam" id="PF05016">
    <property type="entry name" value="ParE_toxin"/>
    <property type="match status" value="1"/>
</dbReference>
<evidence type="ECO:0000256" key="1">
    <source>
        <dbReference type="ARBA" id="ARBA00022649"/>
    </source>
</evidence>
<dbReference type="RefSeq" id="WP_190350249.1">
    <property type="nucleotide sequence ID" value="NZ_JACJPY010000015.1"/>
</dbReference>
<dbReference type="InterPro" id="IPR035093">
    <property type="entry name" value="RelE/ParE_toxin_dom_sf"/>
</dbReference>
<dbReference type="Gene3D" id="3.30.2310.20">
    <property type="entry name" value="RelE-like"/>
    <property type="match status" value="1"/>
</dbReference>
<dbReference type="PANTHER" id="PTHR38813:SF1">
    <property type="entry name" value="TOXIN RELE1-RELATED"/>
    <property type="match status" value="1"/>
</dbReference>
<dbReference type="SUPFAM" id="SSF143011">
    <property type="entry name" value="RelE-like"/>
    <property type="match status" value="1"/>
</dbReference>
<evidence type="ECO:0000313" key="2">
    <source>
        <dbReference type="EMBL" id="MBD2149882.1"/>
    </source>
</evidence>
<gene>
    <name evidence="2" type="ORF">H6F44_07060</name>
</gene>
<dbReference type="EMBL" id="JACJPY010000015">
    <property type="protein sequence ID" value="MBD2149882.1"/>
    <property type="molecule type" value="Genomic_DNA"/>
</dbReference>
<sequence>MKLVLSKNAIKFLEKIPPKDSEKIKAKILYLLDLAEKPDSIISKELDVKPLKGSWDGFSRLRIGKIRVIYVIDFEQNELLIYAIDFRGDIY</sequence>
<comment type="caution">
    <text evidence="2">The sequence shown here is derived from an EMBL/GenBank/DDBJ whole genome shotgun (WGS) entry which is preliminary data.</text>
</comment>
<accession>A0A926URS4</accession>
<dbReference type="Proteomes" id="UP000631421">
    <property type="component" value="Unassembled WGS sequence"/>
</dbReference>
<keyword evidence="1" id="KW-1277">Toxin-antitoxin system</keyword>
<reference evidence="2" key="2">
    <citation type="submission" date="2020-08" db="EMBL/GenBank/DDBJ databases">
        <authorList>
            <person name="Chen M."/>
            <person name="Teng W."/>
            <person name="Zhao L."/>
            <person name="Hu C."/>
            <person name="Zhou Y."/>
            <person name="Han B."/>
            <person name="Song L."/>
            <person name="Shu W."/>
        </authorList>
    </citation>
    <scope>NUCLEOTIDE SEQUENCE</scope>
    <source>
        <strain evidence="2">FACHB-1277</strain>
    </source>
</reference>
<proteinExistence type="predicted"/>
<protein>
    <submittedName>
        <fullName evidence="2">Type II toxin-antitoxin system RelE/ParE family toxin</fullName>
    </submittedName>
</protein>
<evidence type="ECO:0000313" key="3">
    <source>
        <dbReference type="Proteomes" id="UP000631421"/>
    </source>
</evidence>
<dbReference type="InterPro" id="IPR052747">
    <property type="entry name" value="TA_system_RelE_toxin"/>
</dbReference>
<dbReference type="AlphaFoldDB" id="A0A926URS4"/>